<evidence type="ECO:0000313" key="1">
    <source>
        <dbReference type="EMBL" id="ADU36923.1"/>
    </source>
</evidence>
<proteinExistence type="predicted"/>
<accession>E6V3P9</accession>
<dbReference type="AlphaFoldDB" id="E6V3P9"/>
<protein>
    <submittedName>
        <fullName evidence="1">Uncharacterized protein</fullName>
    </submittedName>
</protein>
<name>E6V3P9_VARPE</name>
<dbReference type="Proteomes" id="UP000008917">
    <property type="component" value="Chromosome"/>
</dbReference>
<dbReference type="KEGG" id="vpe:Varpa_2725"/>
<reference evidence="1 2" key="2">
    <citation type="journal article" date="2013" name="Genome Announc.">
        <title>Genome of the Root-Associated Plant Growth-Promoting Bacterium Variovorax paradoxus Strain EPS.</title>
        <authorList>
            <person name="Han J.I."/>
            <person name="Spain J.C."/>
            <person name="Leadbetter J.R."/>
            <person name="Ovchinnikova G."/>
            <person name="Goodwin L.A."/>
            <person name="Han C.S."/>
            <person name="Woyke T."/>
            <person name="Davenport K.W."/>
            <person name="Orwin P.M."/>
        </authorList>
    </citation>
    <scope>NUCLEOTIDE SEQUENCE [LARGE SCALE GENOMIC DNA]</scope>
    <source>
        <strain evidence="1 2">EPS</strain>
    </source>
</reference>
<dbReference type="HOGENOM" id="CLU_2921471_0_0_4"/>
<evidence type="ECO:0000313" key="2">
    <source>
        <dbReference type="Proteomes" id="UP000008917"/>
    </source>
</evidence>
<organism evidence="1 2">
    <name type="scientific">Variovorax paradoxus (strain EPS)</name>
    <dbReference type="NCBI Taxonomy" id="595537"/>
    <lineage>
        <taxon>Bacteria</taxon>
        <taxon>Pseudomonadati</taxon>
        <taxon>Pseudomonadota</taxon>
        <taxon>Betaproteobacteria</taxon>
        <taxon>Burkholderiales</taxon>
        <taxon>Comamonadaceae</taxon>
        <taxon>Variovorax</taxon>
    </lineage>
</organism>
<dbReference type="EMBL" id="CP002417">
    <property type="protein sequence ID" value="ADU36923.1"/>
    <property type="molecule type" value="Genomic_DNA"/>
</dbReference>
<sequence>MSKTAETRIGEVSQEALADLSRQAQRAIEGEVLSITRSSYDEMKRGIAVIGKLLPKTSLPL</sequence>
<reference evidence="2" key="1">
    <citation type="submission" date="2010-12" db="EMBL/GenBank/DDBJ databases">
        <title>Complete sequence of Variovorax paradoxus EPS.</title>
        <authorList>
            <consortium name="US DOE Joint Genome Institute"/>
            <person name="Lucas S."/>
            <person name="Copeland A."/>
            <person name="Lapidus A."/>
            <person name="Cheng J.-F."/>
            <person name="Goodwin L."/>
            <person name="Pitluck S."/>
            <person name="Teshima H."/>
            <person name="Detter J.C."/>
            <person name="Han C."/>
            <person name="Tapia R."/>
            <person name="Land M."/>
            <person name="Hauser L."/>
            <person name="Kyrpides N."/>
            <person name="Ivanova N."/>
            <person name="Ovchinnikova G."/>
            <person name="Orwin P."/>
            <person name="Han J.-I.G."/>
            <person name="Woyke T."/>
        </authorList>
    </citation>
    <scope>NUCLEOTIDE SEQUENCE [LARGE SCALE GENOMIC DNA]</scope>
    <source>
        <strain evidence="2">EPS</strain>
    </source>
</reference>
<gene>
    <name evidence="1" type="ordered locus">Varpa_2725</name>
</gene>